<sequence>MLRPAAKSKSSPKKTGSSAASVVESIEEDIVLGRLHPRERLIEDELMERFGAKRHVIRQALLDLERIGVVERVPNRGAQVRSYSALAVKHLYEMRDMLETTAANLIPLPLPTTALDELRKIQAKHNDAVRKGDLTRVFRENINFHWALFANCGNPYLTAAINDFSHRAHVIRFHSINQRSHMLRARDQHRAMIAAIEACDRPALIELCRKHIIPSKEAYLKLLPRE</sequence>
<dbReference type="PANTHER" id="PTHR43537:SF49">
    <property type="entry name" value="TRANSCRIPTIONAL REGULATORY PROTEIN"/>
    <property type="match status" value="1"/>
</dbReference>
<dbReference type="SMART" id="SM00895">
    <property type="entry name" value="FCD"/>
    <property type="match status" value="1"/>
</dbReference>
<protein>
    <submittedName>
        <fullName evidence="6">Arabinose metabolism transcriptional repressor</fullName>
    </submittedName>
</protein>
<dbReference type="Pfam" id="PF07729">
    <property type="entry name" value="FCD"/>
    <property type="match status" value="1"/>
</dbReference>
<dbReference type="PANTHER" id="PTHR43537">
    <property type="entry name" value="TRANSCRIPTIONAL REGULATOR, GNTR FAMILY"/>
    <property type="match status" value="1"/>
</dbReference>
<dbReference type="GO" id="GO:0003700">
    <property type="term" value="F:DNA-binding transcription factor activity"/>
    <property type="evidence" value="ECO:0007669"/>
    <property type="project" value="InterPro"/>
</dbReference>
<dbReference type="Gene3D" id="1.20.120.530">
    <property type="entry name" value="GntR ligand-binding domain-like"/>
    <property type="match status" value="1"/>
</dbReference>
<keyword evidence="2" id="KW-0238">DNA-binding</keyword>
<dbReference type="GO" id="GO:0003677">
    <property type="term" value="F:DNA binding"/>
    <property type="evidence" value="ECO:0007669"/>
    <property type="project" value="UniProtKB-KW"/>
</dbReference>
<dbReference type="InterPro" id="IPR036388">
    <property type="entry name" value="WH-like_DNA-bd_sf"/>
</dbReference>
<dbReference type="SUPFAM" id="SSF46785">
    <property type="entry name" value="Winged helix' DNA-binding domain"/>
    <property type="match status" value="1"/>
</dbReference>
<keyword evidence="3" id="KW-0804">Transcription</keyword>
<evidence type="ECO:0000256" key="3">
    <source>
        <dbReference type="ARBA" id="ARBA00023163"/>
    </source>
</evidence>
<evidence type="ECO:0000256" key="4">
    <source>
        <dbReference type="SAM" id="MobiDB-lite"/>
    </source>
</evidence>
<evidence type="ECO:0000313" key="7">
    <source>
        <dbReference type="Proteomes" id="UP000254343"/>
    </source>
</evidence>
<evidence type="ECO:0000259" key="5">
    <source>
        <dbReference type="PROSITE" id="PS50949"/>
    </source>
</evidence>
<dbReference type="PROSITE" id="PS50949">
    <property type="entry name" value="HTH_GNTR"/>
    <property type="match status" value="1"/>
</dbReference>
<gene>
    <name evidence="6" type="primary">araR</name>
    <name evidence="6" type="ORF">NCTC12722_01221</name>
</gene>
<evidence type="ECO:0000313" key="6">
    <source>
        <dbReference type="EMBL" id="SUU84038.1"/>
    </source>
</evidence>
<organism evidence="6 7">
    <name type="scientific">Afipia felis</name>
    <name type="common">Cat scratch disease bacillus</name>
    <dbReference type="NCBI Taxonomy" id="1035"/>
    <lineage>
        <taxon>Bacteria</taxon>
        <taxon>Pseudomonadati</taxon>
        <taxon>Pseudomonadota</taxon>
        <taxon>Alphaproteobacteria</taxon>
        <taxon>Hyphomicrobiales</taxon>
        <taxon>Nitrobacteraceae</taxon>
        <taxon>Afipia</taxon>
    </lineage>
</organism>
<dbReference type="Gene3D" id="1.10.10.10">
    <property type="entry name" value="Winged helix-like DNA-binding domain superfamily/Winged helix DNA-binding domain"/>
    <property type="match status" value="1"/>
</dbReference>
<dbReference type="InterPro" id="IPR036390">
    <property type="entry name" value="WH_DNA-bd_sf"/>
</dbReference>
<keyword evidence="1" id="KW-0805">Transcription regulation</keyword>
<evidence type="ECO:0000256" key="2">
    <source>
        <dbReference type="ARBA" id="ARBA00023125"/>
    </source>
</evidence>
<dbReference type="Proteomes" id="UP000254343">
    <property type="component" value="Unassembled WGS sequence"/>
</dbReference>
<dbReference type="InterPro" id="IPR011711">
    <property type="entry name" value="GntR_C"/>
</dbReference>
<name>A0A380W514_AFIFE</name>
<feature type="domain" description="HTH gntR-type" evidence="5">
    <location>
        <begin position="16"/>
        <end position="83"/>
    </location>
</feature>
<reference evidence="6 7" key="1">
    <citation type="submission" date="2018-06" db="EMBL/GenBank/DDBJ databases">
        <authorList>
            <consortium name="Pathogen Informatics"/>
            <person name="Doyle S."/>
        </authorList>
    </citation>
    <scope>NUCLEOTIDE SEQUENCE [LARGE SCALE GENOMIC DNA]</scope>
    <source>
        <strain evidence="6 7">NCTC12722</strain>
    </source>
</reference>
<dbReference type="InterPro" id="IPR000524">
    <property type="entry name" value="Tscrpt_reg_HTH_GntR"/>
</dbReference>
<dbReference type="EMBL" id="UIGB01000001">
    <property type="protein sequence ID" value="SUU84038.1"/>
    <property type="molecule type" value="Genomic_DNA"/>
</dbReference>
<proteinExistence type="predicted"/>
<feature type="region of interest" description="Disordered" evidence="4">
    <location>
        <begin position="1"/>
        <end position="20"/>
    </location>
</feature>
<evidence type="ECO:0000256" key="1">
    <source>
        <dbReference type="ARBA" id="ARBA00023015"/>
    </source>
</evidence>
<dbReference type="Pfam" id="PF00392">
    <property type="entry name" value="GntR"/>
    <property type="match status" value="1"/>
</dbReference>
<dbReference type="SMART" id="SM00345">
    <property type="entry name" value="HTH_GNTR"/>
    <property type="match status" value="1"/>
</dbReference>
<dbReference type="InterPro" id="IPR008920">
    <property type="entry name" value="TF_FadR/GntR_C"/>
</dbReference>
<dbReference type="SUPFAM" id="SSF48008">
    <property type="entry name" value="GntR ligand-binding domain-like"/>
    <property type="match status" value="1"/>
</dbReference>
<dbReference type="OrthoDB" id="9816161at2"/>
<dbReference type="AlphaFoldDB" id="A0A380W514"/>
<dbReference type="CDD" id="cd07377">
    <property type="entry name" value="WHTH_GntR"/>
    <property type="match status" value="1"/>
</dbReference>
<accession>A0A380W514</accession>